<evidence type="ECO:0000259" key="4">
    <source>
        <dbReference type="Pfam" id="PF01833"/>
    </source>
</evidence>
<organism evidence="5 6">
    <name type="scientific">Sinomicrobium pectinilyticum</name>
    <dbReference type="NCBI Taxonomy" id="1084421"/>
    <lineage>
        <taxon>Bacteria</taxon>
        <taxon>Pseudomonadati</taxon>
        <taxon>Bacteroidota</taxon>
        <taxon>Flavobacteriia</taxon>
        <taxon>Flavobacteriales</taxon>
        <taxon>Flavobacteriaceae</taxon>
        <taxon>Sinomicrobium</taxon>
    </lineage>
</organism>
<keyword evidence="1" id="KW-0677">Repeat</keyword>
<dbReference type="InterPro" id="IPR011042">
    <property type="entry name" value="6-blade_b-propeller_TolB-like"/>
</dbReference>
<protein>
    <submittedName>
        <fullName evidence="5">Gluconolactonase</fullName>
    </submittedName>
</protein>
<dbReference type="PROSITE" id="PS51257">
    <property type="entry name" value="PROKAR_LIPOPROTEIN"/>
    <property type="match status" value="1"/>
</dbReference>
<feature type="repeat" description="NHL" evidence="2">
    <location>
        <begin position="196"/>
        <end position="226"/>
    </location>
</feature>
<evidence type="ECO:0000313" key="6">
    <source>
        <dbReference type="Proteomes" id="UP000267469"/>
    </source>
</evidence>
<accession>A0A3N0ES05</accession>
<dbReference type="OrthoDB" id="791543at2"/>
<name>A0A3N0ES05_SINP1</name>
<feature type="repeat" description="NHL" evidence="2">
    <location>
        <begin position="303"/>
        <end position="333"/>
    </location>
</feature>
<dbReference type="InterPro" id="IPR002909">
    <property type="entry name" value="IPT_dom"/>
</dbReference>
<dbReference type="InterPro" id="IPR001258">
    <property type="entry name" value="NHL_repeat"/>
</dbReference>
<dbReference type="SUPFAM" id="SSF101898">
    <property type="entry name" value="NHL repeat"/>
    <property type="match status" value="1"/>
</dbReference>
<sequence>MKNIYLLFTLALTVLFSACSSDDDTPERDRSPMVMSVSPGQGMASDIITIHGRNFSPVRAQNKVTFNDAEAVVLEASETRLEVVVPEGEGQGEIKVIVKDLPASGTLPAFSYIAPQEVYMVTTLAGSLEYGLADGEGTAARFRNPEGVAMAPDGTIVVTDRTNNSIRRLTPGGTVTTITGNGTKGHTDGPADQALLNYPWRSCVDKEGNIYVADRDNHAIRKISTDGMVSTVAGTGVRGGKDGPASEAQFNQPIDVDIDEEGNLYVADNINHRIRKITPDGMVSTVSGSVSGFKDGNVSDALFANPSGISLDTEGNIYVADRFNHRIRKITTNGEVTTIAGKGDVGAADGDALSAQFNNPYGLDVAENGAIVIADLSNHKVRLISEGNVTTIAGTSSGFLNGAGFTARFSNPTDVAISGEVIYVADLGNHLVRKITRE</sequence>
<keyword evidence="3" id="KW-0732">Signal</keyword>
<evidence type="ECO:0000256" key="1">
    <source>
        <dbReference type="ARBA" id="ARBA00022737"/>
    </source>
</evidence>
<feature type="repeat" description="NHL" evidence="2">
    <location>
        <begin position="142"/>
        <end position="172"/>
    </location>
</feature>
<feature type="chain" id="PRO_5018091378" evidence="3">
    <location>
        <begin position="22"/>
        <end position="438"/>
    </location>
</feature>
<feature type="signal peptide" evidence="3">
    <location>
        <begin position="1"/>
        <end position="21"/>
    </location>
</feature>
<dbReference type="CDD" id="cd14953">
    <property type="entry name" value="NHL_like_1"/>
    <property type="match status" value="1"/>
</dbReference>
<dbReference type="CDD" id="cd00603">
    <property type="entry name" value="IPT_PCSR"/>
    <property type="match status" value="1"/>
</dbReference>
<dbReference type="InterPro" id="IPR014756">
    <property type="entry name" value="Ig_E-set"/>
</dbReference>
<dbReference type="Gene3D" id="2.120.10.30">
    <property type="entry name" value="TolB, C-terminal domain"/>
    <property type="match status" value="4"/>
</dbReference>
<dbReference type="PANTHER" id="PTHR13833:SF71">
    <property type="entry name" value="NHL DOMAIN-CONTAINING PROTEIN"/>
    <property type="match status" value="1"/>
</dbReference>
<gene>
    <name evidence="5" type="ORF">ED312_05955</name>
</gene>
<dbReference type="Gene3D" id="2.60.40.10">
    <property type="entry name" value="Immunoglobulins"/>
    <property type="match status" value="1"/>
</dbReference>
<feature type="repeat" description="NHL" evidence="2">
    <location>
        <begin position="249"/>
        <end position="280"/>
    </location>
</feature>
<proteinExistence type="predicted"/>
<dbReference type="Pfam" id="PF01833">
    <property type="entry name" value="TIG"/>
    <property type="match status" value="1"/>
</dbReference>
<reference evidence="5 6" key="1">
    <citation type="submission" date="2018-10" db="EMBL/GenBank/DDBJ databases">
        <title>Sinomicrobium pectinilyticum sp. nov., a pectinase-producing bacterium isolated from alkaline and saline soil, and emended description of the genus Sinomicrobium.</title>
        <authorList>
            <person name="Cheng B."/>
            <person name="Li C."/>
            <person name="Lai Q."/>
            <person name="Du M."/>
            <person name="Shao Z."/>
            <person name="Xu P."/>
            <person name="Yang C."/>
        </authorList>
    </citation>
    <scope>NUCLEOTIDE SEQUENCE [LARGE SCALE GENOMIC DNA]</scope>
    <source>
        <strain evidence="5 6">5DNS001</strain>
    </source>
</reference>
<evidence type="ECO:0000256" key="2">
    <source>
        <dbReference type="PROSITE-ProRule" id="PRU00504"/>
    </source>
</evidence>
<dbReference type="Proteomes" id="UP000267469">
    <property type="component" value="Unassembled WGS sequence"/>
</dbReference>
<dbReference type="SUPFAM" id="SSF81296">
    <property type="entry name" value="E set domains"/>
    <property type="match status" value="1"/>
</dbReference>
<dbReference type="InterPro" id="IPR013783">
    <property type="entry name" value="Ig-like_fold"/>
</dbReference>
<keyword evidence="6" id="KW-1185">Reference proteome</keyword>
<dbReference type="EMBL" id="RJTM01000029">
    <property type="protein sequence ID" value="RNL90715.1"/>
    <property type="molecule type" value="Genomic_DNA"/>
</dbReference>
<dbReference type="RefSeq" id="WP_123215092.1">
    <property type="nucleotide sequence ID" value="NZ_RJTM01000029.1"/>
</dbReference>
<dbReference type="AlphaFoldDB" id="A0A3N0ES05"/>
<comment type="caution">
    <text evidence="5">The sequence shown here is derived from an EMBL/GenBank/DDBJ whole genome shotgun (WGS) entry which is preliminary data.</text>
</comment>
<dbReference type="PANTHER" id="PTHR13833">
    <property type="match status" value="1"/>
</dbReference>
<feature type="domain" description="IPT/TIG" evidence="4">
    <location>
        <begin position="32"/>
        <end position="108"/>
    </location>
</feature>
<dbReference type="Pfam" id="PF01436">
    <property type="entry name" value="NHL"/>
    <property type="match status" value="5"/>
</dbReference>
<evidence type="ECO:0000256" key="3">
    <source>
        <dbReference type="SAM" id="SignalP"/>
    </source>
</evidence>
<evidence type="ECO:0000313" key="5">
    <source>
        <dbReference type="EMBL" id="RNL90715.1"/>
    </source>
</evidence>
<dbReference type="PROSITE" id="PS51125">
    <property type="entry name" value="NHL"/>
    <property type="match status" value="4"/>
</dbReference>